<dbReference type="InterPro" id="IPR051472">
    <property type="entry name" value="T3SS_Stator/FliH"/>
</dbReference>
<dbReference type="RefSeq" id="WP_088484570.1">
    <property type="nucleotide sequence ID" value="NZ_NISI01000007.1"/>
</dbReference>
<evidence type="ECO:0000256" key="2">
    <source>
        <dbReference type="ARBA" id="ARBA00006602"/>
    </source>
</evidence>
<keyword evidence="6" id="KW-0653">Protein transport</keyword>
<dbReference type="EMBL" id="NISI01000007">
    <property type="protein sequence ID" value="OWR02680.1"/>
    <property type="molecule type" value="Genomic_DNA"/>
</dbReference>
<dbReference type="GO" id="GO:0015031">
    <property type="term" value="P:protein transport"/>
    <property type="evidence" value="ECO:0007669"/>
    <property type="project" value="UniProtKB-KW"/>
</dbReference>
<keyword evidence="7" id="KW-1006">Bacterial flagellum protein export</keyword>
<gene>
    <name evidence="9" type="ORF">CDO81_17775</name>
</gene>
<dbReference type="Proteomes" id="UP000197446">
    <property type="component" value="Unassembled WGS sequence"/>
</dbReference>
<evidence type="ECO:0000256" key="4">
    <source>
        <dbReference type="ARBA" id="ARBA00022448"/>
    </source>
</evidence>
<keyword evidence="4" id="KW-0813">Transport</keyword>
<evidence type="ECO:0000256" key="3">
    <source>
        <dbReference type="ARBA" id="ARBA00016507"/>
    </source>
</evidence>
<dbReference type="InterPro" id="IPR018035">
    <property type="entry name" value="Flagellar_FliH/T3SS_HrpE"/>
</dbReference>
<accession>A0A254N4G7</accession>
<keyword evidence="5" id="KW-1005">Bacterial flagellum biogenesis</keyword>
<protein>
    <recommendedName>
        <fullName evidence="3">Flagellar assembly protein FliH</fullName>
    </recommendedName>
</protein>
<evidence type="ECO:0000259" key="8">
    <source>
        <dbReference type="Pfam" id="PF02108"/>
    </source>
</evidence>
<dbReference type="OrthoDB" id="8896295at2"/>
<evidence type="ECO:0000256" key="5">
    <source>
        <dbReference type="ARBA" id="ARBA00022795"/>
    </source>
</evidence>
<dbReference type="GO" id="GO:0005829">
    <property type="term" value="C:cytosol"/>
    <property type="evidence" value="ECO:0007669"/>
    <property type="project" value="TreeGrafter"/>
</dbReference>
<proteinExistence type="inferred from homology"/>
<evidence type="ECO:0000313" key="10">
    <source>
        <dbReference type="Proteomes" id="UP000197446"/>
    </source>
</evidence>
<evidence type="ECO:0000256" key="1">
    <source>
        <dbReference type="ARBA" id="ARBA00003041"/>
    </source>
</evidence>
<dbReference type="PANTHER" id="PTHR34982">
    <property type="entry name" value="YOP PROTEINS TRANSLOCATION PROTEIN L"/>
    <property type="match status" value="1"/>
</dbReference>
<dbReference type="Pfam" id="PF02108">
    <property type="entry name" value="FliH"/>
    <property type="match status" value="1"/>
</dbReference>
<keyword evidence="10" id="KW-1185">Reference proteome</keyword>
<evidence type="ECO:0000256" key="6">
    <source>
        <dbReference type="ARBA" id="ARBA00022927"/>
    </source>
</evidence>
<evidence type="ECO:0000256" key="7">
    <source>
        <dbReference type="ARBA" id="ARBA00023225"/>
    </source>
</evidence>
<evidence type="ECO:0000313" key="9">
    <source>
        <dbReference type="EMBL" id="OWR02680.1"/>
    </source>
</evidence>
<reference evidence="9 10" key="1">
    <citation type="journal article" date="2007" name="Int. J. Syst. Evol. Microbiol.">
        <title>Description of Pelomonas aquatica sp. nov. and Pelomonas puraquae sp. nov., isolated from industrial and haemodialysis water.</title>
        <authorList>
            <person name="Gomila M."/>
            <person name="Bowien B."/>
            <person name="Falsen E."/>
            <person name="Moore E.R."/>
            <person name="Lalucat J."/>
        </authorList>
    </citation>
    <scope>NUCLEOTIDE SEQUENCE [LARGE SCALE GENOMIC DNA]</scope>
    <source>
        <strain evidence="9 10">CCUG 52769</strain>
    </source>
</reference>
<name>A0A254N4G7_9BURK</name>
<sequence length="209" mass="22652">MNHFMLWHRQPEATLGIAADRRVLRAAEVPPLRQAHDLLADLQALQGSTQAHLDAARAQAREAGHHEGWQAGQAQAQEQLGLALAELARAQDAAREQSQQAIGRLALEVFQKLLGTLPADDALARLAVQAARELQPARTWRLHVHPHQLPTLRAALQAADPDNRAGLAQAELVADVDLGESDCRLTTEFGTADASLATQVERLAKAWGL</sequence>
<organism evidence="9 10">
    <name type="scientific">Roseateles puraquae</name>
    <dbReference type="NCBI Taxonomy" id="431059"/>
    <lineage>
        <taxon>Bacteria</taxon>
        <taxon>Pseudomonadati</taxon>
        <taxon>Pseudomonadota</taxon>
        <taxon>Betaproteobacteria</taxon>
        <taxon>Burkholderiales</taxon>
        <taxon>Sphaerotilaceae</taxon>
        <taxon>Roseateles</taxon>
    </lineage>
</organism>
<dbReference type="GO" id="GO:0044781">
    <property type="term" value="P:bacterial-type flagellum organization"/>
    <property type="evidence" value="ECO:0007669"/>
    <property type="project" value="UniProtKB-KW"/>
</dbReference>
<comment type="similarity">
    <text evidence="2">Belongs to the FliH family.</text>
</comment>
<comment type="caution">
    <text evidence="9">The sequence shown here is derived from an EMBL/GenBank/DDBJ whole genome shotgun (WGS) entry which is preliminary data.</text>
</comment>
<dbReference type="PANTHER" id="PTHR34982:SF1">
    <property type="entry name" value="FLAGELLAR ASSEMBLY PROTEIN FLIH"/>
    <property type="match status" value="1"/>
</dbReference>
<feature type="domain" description="Flagellar assembly protein FliH/Type III secretion system HrpE" evidence="8">
    <location>
        <begin position="75"/>
        <end position="203"/>
    </location>
</feature>
<comment type="function">
    <text evidence="1">Needed for flagellar regrowth and assembly.</text>
</comment>
<dbReference type="AlphaFoldDB" id="A0A254N4G7"/>